<reference evidence="2 3" key="1">
    <citation type="submission" date="2020-09" db="EMBL/GenBank/DDBJ databases">
        <title>Diversity and distribution of actinomycetes associated with coral in the coast of Hainan.</title>
        <authorList>
            <person name="Li F."/>
        </authorList>
    </citation>
    <scope>NUCLEOTIDE SEQUENCE [LARGE SCALE GENOMIC DNA]</scope>
    <source>
        <strain evidence="2 3">HNM0947</strain>
    </source>
</reference>
<proteinExistence type="predicted"/>
<dbReference type="Gene3D" id="3.40.1350.10">
    <property type="match status" value="1"/>
</dbReference>
<organism evidence="2 3">
    <name type="scientific">Nocardiopsis coralli</name>
    <dbReference type="NCBI Taxonomy" id="2772213"/>
    <lineage>
        <taxon>Bacteria</taxon>
        <taxon>Bacillati</taxon>
        <taxon>Actinomycetota</taxon>
        <taxon>Actinomycetes</taxon>
        <taxon>Streptosporangiales</taxon>
        <taxon>Nocardiopsidaceae</taxon>
        <taxon>Nocardiopsis</taxon>
    </lineage>
</organism>
<dbReference type="EMBL" id="JADBGI010000023">
    <property type="protein sequence ID" value="MBE3001359.1"/>
    <property type="molecule type" value="Genomic_DNA"/>
</dbReference>
<protein>
    <submittedName>
        <fullName evidence="2">Restriction endonuclease</fullName>
    </submittedName>
</protein>
<evidence type="ECO:0000313" key="2">
    <source>
        <dbReference type="EMBL" id="MBE3001359.1"/>
    </source>
</evidence>
<comment type="caution">
    <text evidence="2">The sequence shown here is derived from an EMBL/GenBank/DDBJ whole genome shotgun (WGS) entry which is preliminary data.</text>
</comment>
<keyword evidence="2" id="KW-0255">Endonuclease</keyword>
<accession>A0ABR9PC16</accession>
<dbReference type="InterPro" id="IPR007560">
    <property type="entry name" value="Restrct_endonuc_IV_Mrr"/>
</dbReference>
<evidence type="ECO:0000313" key="3">
    <source>
        <dbReference type="Proteomes" id="UP000806528"/>
    </source>
</evidence>
<keyword evidence="2" id="KW-0540">Nuclease</keyword>
<keyword evidence="3" id="KW-1185">Reference proteome</keyword>
<dbReference type="InterPro" id="IPR011856">
    <property type="entry name" value="tRNA_endonuc-like_dom_sf"/>
</dbReference>
<sequence length="317" mass="35309">MPVPEGFPHAFQLVYRREPRELVVDYEFPTEEVVPATRSYKYVQTREETDAKPRPPKEIKALYASVLAQTALKVLRYAFSVKAPEVLDRVVFNGFVQSADPATGRPSKPYLLAVSSDRETFDSLVLSDLDPVTCVKQQLGARVSPHPGDHEPVRPMVDFEALLEQFRFVDGVDAPTDLDGRTDLLELSANEFEHLVRQLFEGIGMQSWVTQASKDDGVDAVATNEDPIVGGLCVIQAKRYSRAVGVAAVRELAGTMEDKHASKGIMVTTSWVTKGGHDHARRHGRMQIIEYDNLIHMLKAHLGMDVIISLPKKPPPR</sequence>
<gene>
    <name evidence="2" type="ORF">IDM40_22080</name>
</gene>
<dbReference type="SUPFAM" id="SSF52980">
    <property type="entry name" value="Restriction endonuclease-like"/>
    <property type="match status" value="1"/>
</dbReference>
<dbReference type="PANTHER" id="PTHR30015:SF7">
    <property type="entry name" value="TYPE IV METHYL-DIRECTED RESTRICTION ENZYME ECOKMRR"/>
    <property type="match status" value="1"/>
</dbReference>
<dbReference type="GO" id="GO:0004519">
    <property type="term" value="F:endonuclease activity"/>
    <property type="evidence" value="ECO:0007669"/>
    <property type="project" value="UniProtKB-KW"/>
</dbReference>
<feature type="domain" description="Restriction endonuclease type IV Mrr" evidence="1">
    <location>
        <begin position="185"/>
        <end position="298"/>
    </location>
</feature>
<evidence type="ECO:0000259" key="1">
    <source>
        <dbReference type="Pfam" id="PF04471"/>
    </source>
</evidence>
<dbReference type="Pfam" id="PF04471">
    <property type="entry name" value="Mrr_cat"/>
    <property type="match status" value="1"/>
</dbReference>
<dbReference type="InterPro" id="IPR052906">
    <property type="entry name" value="Type_IV_Methyl-Rstrct_Enzyme"/>
</dbReference>
<dbReference type="InterPro" id="IPR011335">
    <property type="entry name" value="Restrct_endonuc-II-like"/>
</dbReference>
<dbReference type="Proteomes" id="UP000806528">
    <property type="component" value="Unassembled WGS sequence"/>
</dbReference>
<name>A0ABR9PC16_9ACTN</name>
<dbReference type="PANTHER" id="PTHR30015">
    <property type="entry name" value="MRR RESTRICTION SYSTEM PROTEIN"/>
    <property type="match status" value="1"/>
</dbReference>
<keyword evidence="2" id="KW-0378">Hydrolase</keyword>